<accession>A0A9P4UG75</accession>
<dbReference type="OrthoDB" id="3684248at2759"/>
<name>A0A9P4UG75_9PLEO</name>
<sequence>MPWPNLLSLIPTMTSTPPFSLSPQLSNPILIFPSLMRYHTLSRGPKHPPTLAILPYRTYLVNRADFDAMVLAQTHAFYEEIDSIAANDVGVESPFGHWYVIHPLLEEQVRGLSTEVLGKLREWVERGGFVGGHYQVEAFRGVRGETLGVVKKELWKREVNGVVDVDGLGELGAGEDGWAVVRPGV</sequence>
<dbReference type="Proteomes" id="UP000799764">
    <property type="component" value="Unassembled WGS sequence"/>
</dbReference>
<protein>
    <submittedName>
        <fullName evidence="1">Uncharacterized protein</fullName>
    </submittedName>
</protein>
<comment type="caution">
    <text evidence="1">The sequence shown here is derived from an EMBL/GenBank/DDBJ whole genome shotgun (WGS) entry which is preliminary data.</text>
</comment>
<dbReference type="AlphaFoldDB" id="A0A9P4UG75"/>
<gene>
    <name evidence="1" type="ORF">P171DRAFT_509215</name>
</gene>
<proteinExistence type="predicted"/>
<dbReference type="EMBL" id="MU001495">
    <property type="protein sequence ID" value="KAF2448880.1"/>
    <property type="molecule type" value="Genomic_DNA"/>
</dbReference>
<evidence type="ECO:0000313" key="2">
    <source>
        <dbReference type="Proteomes" id="UP000799764"/>
    </source>
</evidence>
<organism evidence="1 2">
    <name type="scientific">Karstenula rhodostoma CBS 690.94</name>
    <dbReference type="NCBI Taxonomy" id="1392251"/>
    <lineage>
        <taxon>Eukaryota</taxon>
        <taxon>Fungi</taxon>
        <taxon>Dikarya</taxon>
        <taxon>Ascomycota</taxon>
        <taxon>Pezizomycotina</taxon>
        <taxon>Dothideomycetes</taxon>
        <taxon>Pleosporomycetidae</taxon>
        <taxon>Pleosporales</taxon>
        <taxon>Massarineae</taxon>
        <taxon>Didymosphaeriaceae</taxon>
        <taxon>Karstenula</taxon>
    </lineage>
</organism>
<evidence type="ECO:0000313" key="1">
    <source>
        <dbReference type="EMBL" id="KAF2448880.1"/>
    </source>
</evidence>
<keyword evidence="2" id="KW-1185">Reference proteome</keyword>
<reference evidence="1" key="1">
    <citation type="journal article" date="2020" name="Stud. Mycol.">
        <title>101 Dothideomycetes genomes: a test case for predicting lifestyles and emergence of pathogens.</title>
        <authorList>
            <person name="Haridas S."/>
            <person name="Albert R."/>
            <person name="Binder M."/>
            <person name="Bloem J."/>
            <person name="Labutti K."/>
            <person name="Salamov A."/>
            <person name="Andreopoulos B."/>
            <person name="Baker S."/>
            <person name="Barry K."/>
            <person name="Bills G."/>
            <person name="Bluhm B."/>
            <person name="Cannon C."/>
            <person name="Castanera R."/>
            <person name="Culley D."/>
            <person name="Daum C."/>
            <person name="Ezra D."/>
            <person name="Gonzalez J."/>
            <person name="Henrissat B."/>
            <person name="Kuo A."/>
            <person name="Liang C."/>
            <person name="Lipzen A."/>
            <person name="Lutzoni F."/>
            <person name="Magnuson J."/>
            <person name="Mondo S."/>
            <person name="Nolan M."/>
            <person name="Ohm R."/>
            <person name="Pangilinan J."/>
            <person name="Park H.-J."/>
            <person name="Ramirez L."/>
            <person name="Alfaro M."/>
            <person name="Sun H."/>
            <person name="Tritt A."/>
            <person name="Yoshinaga Y."/>
            <person name="Zwiers L.-H."/>
            <person name="Turgeon B."/>
            <person name="Goodwin S."/>
            <person name="Spatafora J."/>
            <person name="Crous P."/>
            <person name="Grigoriev I."/>
        </authorList>
    </citation>
    <scope>NUCLEOTIDE SEQUENCE</scope>
    <source>
        <strain evidence="1">CBS 690.94</strain>
    </source>
</reference>